<dbReference type="AlphaFoldDB" id="A0A9Q1HPG2"/>
<dbReference type="SUPFAM" id="SSF50729">
    <property type="entry name" value="PH domain-like"/>
    <property type="match status" value="1"/>
</dbReference>
<evidence type="ECO:0000256" key="2">
    <source>
        <dbReference type="ARBA" id="ARBA00022771"/>
    </source>
</evidence>
<dbReference type="Proteomes" id="UP001152803">
    <property type="component" value="Unassembled WGS sequence"/>
</dbReference>
<dbReference type="InterPro" id="IPR037871">
    <property type="entry name" value="PH_Phafin"/>
</dbReference>
<feature type="region of interest" description="Disordered" evidence="5">
    <location>
        <begin position="273"/>
        <end position="311"/>
    </location>
</feature>
<dbReference type="GO" id="GO:0007032">
    <property type="term" value="P:endosome organization"/>
    <property type="evidence" value="ECO:0007669"/>
    <property type="project" value="TreeGrafter"/>
</dbReference>
<dbReference type="SMART" id="SM00233">
    <property type="entry name" value="PH"/>
    <property type="match status" value="1"/>
</dbReference>
<keyword evidence="2 4" id="KW-0863">Zinc-finger</keyword>
<dbReference type="Gene3D" id="3.30.40.10">
    <property type="entry name" value="Zinc/RING finger domain, C3HC4 (zinc finger)"/>
    <property type="match status" value="1"/>
</dbReference>
<dbReference type="PANTHER" id="PTHR46280:SF2">
    <property type="entry name" value="PLECKSTRIN HOMOLOGY DOMAIN-CONTAINING FAMILY F MEMBER 1"/>
    <property type="match status" value="1"/>
</dbReference>
<dbReference type="InterPro" id="IPR011011">
    <property type="entry name" value="Znf_FYVE_PHD"/>
</dbReference>
<reference evidence="8" key="1">
    <citation type="journal article" date="2023" name="Science">
        <title>Genome structures resolve the early diversification of teleost fishes.</title>
        <authorList>
            <person name="Parey E."/>
            <person name="Louis A."/>
            <person name="Montfort J."/>
            <person name="Bouchez O."/>
            <person name="Roques C."/>
            <person name="Iampietro C."/>
            <person name="Lluch J."/>
            <person name="Castinel A."/>
            <person name="Donnadieu C."/>
            <person name="Desvignes T."/>
            <person name="Floi Bucao C."/>
            <person name="Jouanno E."/>
            <person name="Wen M."/>
            <person name="Mejri S."/>
            <person name="Dirks R."/>
            <person name="Jansen H."/>
            <person name="Henkel C."/>
            <person name="Chen W.J."/>
            <person name="Zahm M."/>
            <person name="Cabau C."/>
            <person name="Klopp C."/>
            <person name="Thompson A.W."/>
            <person name="Robinson-Rechavi M."/>
            <person name="Braasch I."/>
            <person name="Lecointre G."/>
            <person name="Bobe J."/>
            <person name="Postlethwait J.H."/>
            <person name="Berthelot C."/>
            <person name="Roest Crollius H."/>
            <person name="Guiguen Y."/>
        </authorList>
    </citation>
    <scope>NUCLEOTIDE SEQUENCE</scope>
    <source>
        <strain evidence="8">Concon-B</strain>
    </source>
</reference>
<feature type="domain" description="PH" evidence="6">
    <location>
        <begin position="90"/>
        <end position="186"/>
    </location>
</feature>
<sequence length="311" mass="34954">MGLQVTLVTRKGRCSLDWGGIYSSLEIQETSSFTKFCLRTLTATLKINNYLRVTVMAAQLTSTEDNLARILAVESSFGRSGKPLKKPGRVLVGEGCLTKLCKRSPQPRVFFLFNDILVYGSIIVQDRLYTGQKVIQLEDLMVESLEDSPDMKNQWLLRTPSKSFYVSAASPQEKASWITHIEECRTKRVNERGQGPVEDFAPSWIPDKASAICMRCCTKFSFSQRRHHCRQCGILVCGSCSSQRFLIPNISREPVRVCQVCFQNLQAKEFTRNRGDSGGNSCTEETSSDEDAMMTGSSKNALRGWTPYSHE</sequence>
<keyword evidence="3" id="KW-0862">Zinc</keyword>
<feature type="domain" description="FYVE-type" evidence="7">
    <location>
        <begin position="207"/>
        <end position="266"/>
    </location>
</feature>
<dbReference type="InterPro" id="IPR011993">
    <property type="entry name" value="PH-like_dom_sf"/>
</dbReference>
<dbReference type="GO" id="GO:0005769">
    <property type="term" value="C:early endosome"/>
    <property type="evidence" value="ECO:0007669"/>
    <property type="project" value="TreeGrafter"/>
</dbReference>
<evidence type="ECO:0000256" key="3">
    <source>
        <dbReference type="ARBA" id="ARBA00022833"/>
    </source>
</evidence>
<dbReference type="Pfam" id="PF01363">
    <property type="entry name" value="FYVE"/>
    <property type="match status" value="1"/>
</dbReference>
<dbReference type="SMART" id="SM00064">
    <property type="entry name" value="FYVE"/>
    <property type="match status" value="1"/>
</dbReference>
<evidence type="ECO:0000313" key="9">
    <source>
        <dbReference type="Proteomes" id="UP001152803"/>
    </source>
</evidence>
<dbReference type="GO" id="GO:0008270">
    <property type="term" value="F:zinc ion binding"/>
    <property type="evidence" value="ECO:0007669"/>
    <property type="project" value="UniProtKB-KW"/>
</dbReference>
<evidence type="ECO:0000256" key="5">
    <source>
        <dbReference type="SAM" id="MobiDB-lite"/>
    </source>
</evidence>
<dbReference type="PROSITE" id="PS50178">
    <property type="entry name" value="ZF_FYVE"/>
    <property type="match status" value="1"/>
</dbReference>
<dbReference type="InterPro" id="IPR013083">
    <property type="entry name" value="Znf_RING/FYVE/PHD"/>
</dbReference>
<name>A0A9Q1HPG2_CONCO</name>
<evidence type="ECO:0000256" key="4">
    <source>
        <dbReference type="PROSITE-ProRule" id="PRU00091"/>
    </source>
</evidence>
<dbReference type="EMBL" id="JAFJMO010000017">
    <property type="protein sequence ID" value="KAJ8252363.1"/>
    <property type="molecule type" value="Genomic_DNA"/>
</dbReference>
<protein>
    <submittedName>
        <fullName evidence="8">Uncharacterized protein</fullName>
    </submittedName>
</protein>
<dbReference type="OrthoDB" id="70570at2759"/>
<evidence type="ECO:0000313" key="8">
    <source>
        <dbReference type="EMBL" id="KAJ8252363.1"/>
    </source>
</evidence>
<keyword evidence="9" id="KW-1185">Reference proteome</keyword>
<dbReference type="Pfam" id="PF00169">
    <property type="entry name" value="PH"/>
    <property type="match status" value="1"/>
</dbReference>
<dbReference type="InterPro" id="IPR000306">
    <property type="entry name" value="Znf_FYVE"/>
</dbReference>
<dbReference type="CDD" id="cd01218">
    <property type="entry name" value="PH_Phafin2-like"/>
    <property type="match status" value="1"/>
</dbReference>
<gene>
    <name evidence="8" type="ORF">COCON_G00216750</name>
</gene>
<dbReference type="GO" id="GO:0035091">
    <property type="term" value="F:phosphatidylinositol binding"/>
    <property type="evidence" value="ECO:0007669"/>
    <property type="project" value="TreeGrafter"/>
</dbReference>
<dbReference type="PROSITE" id="PS50003">
    <property type="entry name" value="PH_DOMAIN"/>
    <property type="match status" value="1"/>
</dbReference>
<keyword evidence="1" id="KW-0479">Metal-binding</keyword>
<dbReference type="InterPro" id="IPR051765">
    <property type="entry name" value="PH_domain-containing_F"/>
</dbReference>
<dbReference type="InterPro" id="IPR001849">
    <property type="entry name" value="PH_domain"/>
</dbReference>
<accession>A0A9Q1HPG2</accession>
<evidence type="ECO:0000259" key="7">
    <source>
        <dbReference type="PROSITE" id="PS50178"/>
    </source>
</evidence>
<dbReference type="SUPFAM" id="SSF57903">
    <property type="entry name" value="FYVE/PHD zinc finger"/>
    <property type="match status" value="1"/>
</dbReference>
<dbReference type="PANTHER" id="PTHR46280">
    <property type="entry name" value="PLECKSTRIN HOMOLOGY DOMAIN-CONTAINING FAMILY F MEMBER 2-RELATED"/>
    <property type="match status" value="1"/>
</dbReference>
<dbReference type="GO" id="GO:0008333">
    <property type="term" value="P:endosome to lysosome transport"/>
    <property type="evidence" value="ECO:0007669"/>
    <property type="project" value="TreeGrafter"/>
</dbReference>
<comment type="caution">
    <text evidence="8">The sequence shown here is derived from an EMBL/GenBank/DDBJ whole genome shotgun (WGS) entry which is preliminary data.</text>
</comment>
<dbReference type="Gene3D" id="2.30.29.30">
    <property type="entry name" value="Pleckstrin-homology domain (PH domain)/Phosphotyrosine-binding domain (PTB)"/>
    <property type="match status" value="1"/>
</dbReference>
<organism evidence="8 9">
    <name type="scientific">Conger conger</name>
    <name type="common">Conger eel</name>
    <name type="synonym">Muraena conger</name>
    <dbReference type="NCBI Taxonomy" id="82655"/>
    <lineage>
        <taxon>Eukaryota</taxon>
        <taxon>Metazoa</taxon>
        <taxon>Chordata</taxon>
        <taxon>Craniata</taxon>
        <taxon>Vertebrata</taxon>
        <taxon>Euteleostomi</taxon>
        <taxon>Actinopterygii</taxon>
        <taxon>Neopterygii</taxon>
        <taxon>Teleostei</taxon>
        <taxon>Anguilliformes</taxon>
        <taxon>Congridae</taxon>
        <taxon>Conger</taxon>
    </lineage>
</organism>
<proteinExistence type="predicted"/>
<dbReference type="InterPro" id="IPR017455">
    <property type="entry name" value="Znf_FYVE-rel"/>
</dbReference>
<evidence type="ECO:0000259" key="6">
    <source>
        <dbReference type="PROSITE" id="PS50003"/>
    </source>
</evidence>
<evidence type="ECO:0000256" key="1">
    <source>
        <dbReference type="ARBA" id="ARBA00022723"/>
    </source>
</evidence>